<keyword evidence="9 12" id="KW-1133">Transmembrane helix</keyword>
<keyword evidence="6 12" id="KW-0812">Transmembrane</keyword>
<evidence type="ECO:0000256" key="6">
    <source>
        <dbReference type="ARBA" id="ARBA00022692"/>
    </source>
</evidence>
<evidence type="ECO:0000256" key="4">
    <source>
        <dbReference type="ARBA" id="ARBA00022475"/>
    </source>
</evidence>
<dbReference type="InterPro" id="IPR002585">
    <property type="entry name" value="Cyt-d_ubiquinol_oxidase_su_1"/>
</dbReference>
<sequence>MPEEAMTPTSHLTDIAARVERPAPFQPVDRPLLPDAGAATVDIVVPVCFFVAGISAWYLVKGRAKGFARRSMSIALGIAALLMPVRLYPGDGVAGHELPYQLSKLEAIEDNWGQR</sequence>
<evidence type="ECO:0000256" key="3">
    <source>
        <dbReference type="ARBA" id="ARBA00022448"/>
    </source>
</evidence>
<accession>A0ABU0SHH7</accession>
<dbReference type="Proteomes" id="UP001230328">
    <property type="component" value="Unassembled WGS sequence"/>
</dbReference>
<evidence type="ECO:0000313" key="14">
    <source>
        <dbReference type="Proteomes" id="UP001230328"/>
    </source>
</evidence>
<evidence type="ECO:0000313" key="13">
    <source>
        <dbReference type="EMBL" id="MDQ1023023.1"/>
    </source>
</evidence>
<evidence type="ECO:0000256" key="8">
    <source>
        <dbReference type="ARBA" id="ARBA00022982"/>
    </source>
</evidence>
<comment type="caution">
    <text evidence="13">The sequence shown here is derived from an EMBL/GenBank/DDBJ whole genome shotgun (WGS) entry which is preliminary data.</text>
</comment>
<name>A0ABU0SHH7_9ACTN</name>
<proteinExistence type="inferred from homology"/>
<dbReference type="Pfam" id="PF01654">
    <property type="entry name" value="Cyt_bd_oxida_I"/>
    <property type="match status" value="1"/>
</dbReference>
<evidence type="ECO:0000256" key="10">
    <source>
        <dbReference type="ARBA" id="ARBA00023004"/>
    </source>
</evidence>
<evidence type="ECO:0000256" key="2">
    <source>
        <dbReference type="ARBA" id="ARBA00009819"/>
    </source>
</evidence>
<feature type="transmembrane region" description="Helical" evidence="12">
    <location>
        <begin position="36"/>
        <end position="60"/>
    </location>
</feature>
<dbReference type="PANTHER" id="PTHR30365:SF14">
    <property type="entry name" value="CYTOCHROME BD MENAQUINOL OXIDASE SUBUNIT I-RELATED"/>
    <property type="match status" value="1"/>
</dbReference>
<keyword evidence="5" id="KW-0349">Heme</keyword>
<keyword evidence="7" id="KW-0479">Metal-binding</keyword>
<keyword evidence="14" id="KW-1185">Reference proteome</keyword>
<comment type="subcellular location">
    <subcellularLocation>
        <location evidence="1">Cell membrane</location>
        <topology evidence="1">Multi-pass membrane protein</topology>
    </subcellularLocation>
</comment>
<comment type="similarity">
    <text evidence="2">Belongs to the cytochrome ubiquinol oxidase subunit 1 family.</text>
</comment>
<dbReference type="RefSeq" id="WP_307517941.1">
    <property type="nucleotide sequence ID" value="NZ_JAUSZI010000002.1"/>
</dbReference>
<keyword evidence="10" id="KW-0408">Iron</keyword>
<evidence type="ECO:0000256" key="5">
    <source>
        <dbReference type="ARBA" id="ARBA00022617"/>
    </source>
</evidence>
<keyword evidence="8" id="KW-0249">Electron transport</keyword>
<evidence type="ECO:0000256" key="11">
    <source>
        <dbReference type="ARBA" id="ARBA00023136"/>
    </source>
</evidence>
<gene>
    <name evidence="13" type="ORF">QF035_000605</name>
</gene>
<dbReference type="PANTHER" id="PTHR30365">
    <property type="entry name" value="CYTOCHROME D UBIQUINOL OXIDASE"/>
    <property type="match status" value="1"/>
</dbReference>
<evidence type="ECO:0000256" key="9">
    <source>
        <dbReference type="ARBA" id="ARBA00022989"/>
    </source>
</evidence>
<keyword evidence="4" id="KW-1003">Cell membrane</keyword>
<evidence type="ECO:0000256" key="7">
    <source>
        <dbReference type="ARBA" id="ARBA00022723"/>
    </source>
</evidence>
<organism evidence="13 14">
    <name type="scientific">Streptomyces umbrinus</name>
    <dbReference type="NCBI Taxonomy" id="67370"/>
    <lineage>
        <taxon>Bacteria</taxon>
        <taxon>Bacillati</taxon>
        <taxon>Actinomycetota</taxon>
        <taxon>Actinomycetes</taxon>
        <taxon>Kitasatosporales</taxon>
        <taxon>Streptomycetaceae</taxon>
        <taxon>Streptomyces</taxon>
        <taxon>Streptomyces phaeochromogenes group</taxon>
    </lineage>
</organism>
<dbReference type="EMBL" id="JAUSZI010000002">
    <property type="protein sequence ID" value="MDQ1023023.1"/>
    <property type="molecule type" value="Genomic_DNA"/>
</dbReference>
<evidence type="ECO:0000256" key="1">
    <source>
        <dbReference type="ARBA" id="ARBA00004651"/>
    </source>
</evidence>
<keyword evidence="3" id="KW-0813">Transport</keyword>
<keyword evidence="11 12" id="KW-0472">Membrane</keyword>
<evidence type="ECO:0000256" key="12">
    <source>
        <dbReference type="SAM" id="Phobius"/>
    </source>
</evidence>
<protein>
    <submittedName>
        <fullName evidence="13">Uncharacterized protein</fullName>
    </submittedName>
</protein>
<reference evidence="13 14" key="1">
    <citation type="submission" date="2023-07" db="EMBL/GenBank/DDBJ databases">
        <title>Comparative genomics of wheat-associated soil bacteria to identify genetic determinants of phenazine resistance.</title>
        <authorList>
            <person name="Mouncey N."/>
        </authorList>
    </citation>
    <scope>NUCLEOTIDE SEQUENCE [LARGE SCALE GENOMIC DNA]</scope>
    <source>
        <strain evidence="13 14">V2I4</strain>
    </source>
</reference>